<dbReference type="EMBL" id="JBEYBF010000010">
    <property type="protein sequence ID" value="MEU1953488.1"/>
    <property type="molecule type" value="Genomic_DNA"/>
</dbReference>
<accession>A0ABV2WRH2</accession>
<dbReference type="Proteomes" id="UP001550628">
    <property type="component" value="Unassembled WGS sequence"/>
</dbReference>
<dbReference type="InterPro" id="IPR001647">
    <property type="entry name" value="HTH_TetR"/>
</dbReference>
<sequence length="211" mass="23316">MPEDVFVPKVEVRGPERRRKLIEATVRLLIRDGVAGVNHRSVSAEAGLPISATTYYFSNLDALLTATFRALFEAFILDPANRSRAAEESMDDRIENVVSAFFDTVPARSESYRILYELQLAASRRADWRGHSSIYWEGLVQRVENSLRVSSDTARAVMALFDGYIVSFLSTGFVPPRDQFRSLIAAIVHSDGVAEVAGHASPAVEIRAAQG</sequence>
<dbReference type="PROSITE" id="PS50977">
    <property type="entry name" value="HTH_TETR_2"/>
    <property type="match status" value="1"/>
</dbReference>
<evidence type="ECO:0000256" key="2">
    <source>
        <dbReference type="PROSITE-ProRule" id="PRU00335"/>
    </source>
</evidence>
<keyword evidence="5" id="KW-1185">Reference proteome</keyword>
<keyword evidence="1 2" id="KW-0238">DNA-binding</keyword>
<dbReference type="RefSeq" id="WP_357154307.1">
    <property type="nucleotide sequence ID" value="NZ_JBEYBF010000010.1"/>
</dbReference>
<dbReference type="Pfam" id="PF17940">
    <property type="entry name" value="TetR_C_31"/>
    <property type="match status" value="1"/>
</dbReference>
<feature type="domain" description="HTH tetR-type" evidence="3">
    <location>
        <begin position="15"/>
        <end position="75"/>
    </location>
</feature>
<evidence type="ECO:0000313" key="5">
    <source>
        <dbReference type="Proteomes" id="UP001550628"/>
    </source>
</evidence>
<gene>
    <name evidence="4" type="ORF">ABZ510_16675</name>
</gene>
<name>A0ABV2WRH2_9NOCA</name>
<organism evidence="4 5">
    <name type="scientific">Nocardia rhamnosiphila</name>
    <dbReference type="NCBI Taxonomy" id="426716"/>
    <lineage>
        <taxon>Bacteria</taxon>
        <taxon>Bacillati</taxon>
        <taxon>Actinomycetota</taxon>
        <taxon>Actinomycetes</taxon>
        <taxon>Mycobacteriales</taxon>
        <taxon>Nocardiaceae</taxon>
        <taxon>Nocardia</taxon>
    </lineage>
</organism>
<evidence type="ECO:0000256" key="1">
    <source>
        <dbReference type="ARBA" id="ARBA00023125"/>
    </source>
</evidence>
<protein>
    <recommendedName>
        <fullName evidence="3">HTH tetR-type domain-containing protein</fullName>
    </recommendedName>
</protein>
<feature type="DNA-binding region" description="H-T-H motif" evidence="2">
    <location>
        <begin position="38"/>
        <end position="57"/>
    </location>
</feature>
<reference evidence="4 5" key="1">
    <citation type="submission" date="2024-06" db="EMBL/GenBank/DDBJ databases">
        <title>The Natural Products Discovery Center: Release of the First 8490 Sequenced Strains for Exploring Actinobacteria Biosynthetic Diversity.</title>
        <authorList>
            <person name="Kalkreuter E."/>
            <person name="Kautsar S.A."/>
            <person name="Yang D."/>
            <person name="Bader C.D."/>
            <person name="Teijaro C.N."/>
            <person name="Fluegel L."/>
            <person name="Davis C.M."/>
            <person name="Simpson J.R."/>
            <person name="Lauterbach L."/>
            <person name="Steele A.D."/>
            <person name="Gui C."/>
            <person name="Meng S."/>
            <person name="Li G."/>
            <person name="Viehrig K."/>
            <person name="Ye F."/>
            <person name="Su P."/>
            <person name="Kiefer A.F."/>
            <person name="Nichols A."/>
            <person name="Cepeda A.J."/>
            <person name="Yan W."/>
            <person name="Fan B."/>
            <person name="Jiang Y."/>
            <person name="Adhikari A."/>
            <person name="Zheng C.-J."/>
            <person name="Schuster L."/>
            <person name="Cowan T.M."/>
            <person name="Smanski M.J."/>
            <person name="Chevrette M.G."/>
            <person name="De Carvalho L.P.S."/>
            <person name="Shen B."/>
        </authorList>
    </citation>
    <scope>NUCLEOTIDE SEQUENCE [LARGE SCALE GENOMIC DNA]</scope>
    <source>
        <strain evidence="4 5">NPDC019708</strain>
    </source>
</reference>
<evidence type="ECO:0000313" key="4">
    <source>
        <dbReference type="EMBL" id="MEU1953488.1"/>
    </source>
</evidence>
<comment type="caution">
    <text evidence="4">The sequence shown here is derived from an EMBL/GenBank/DDBJ whole genome shotgun (WGS) entry which is preliminary data.</text>
</comment>
<dbReference type="SUPFAM" id="SSF46689">
    <property type="entry name" value="Homeodomain-like"/>
    <property type="match status" value="1"/>
</dbReference>
<proteinExistence type="predicted"/>
<dbReference type="InterPro" id="IPR009057">
    <property type="entry name" value="Homeodomain-like_sf"/>
</dbReference>
<evidence type="ECO:0000259" key="3">
    <source>
        <dbReference type="PROSITE" id="PS50977"/>
    </source>
</evidence>
<dbReference type="Gene3D" id="1.10.357.10">
    <property type="entry name" value="Tetracycline Repressor, domain 2"/>
    <property type="match status" value="1"/>
</dbReference>
<dbReference type="InterPro" id="IPR041583">
    <property type="entry name" value="TetR_C_31"/>
</dbReference>